<keyword evidence="2" id="KW-1185">Reference proteome</keyword>
<name>A0A1I9SAK9_9CAUD</name>
<proteinExistence type="predicted"/>
<organism evidence="1 2">
    <name type="scientific">Rhodococcus phage Weasels2</name>
    <dbReference type="NCBI Taxonomy" id="1897437"/>
    <lineage>
        <taxon>Viruses</taxon>
        <taxon>Duplodnaviria</taxon>
        <taxon>Heunggongvirae</taxon>
        <taxon>Uroviricota</taxon>
        <taxon>Caudoviricetes</taxon>
        <taxon>Weaselvirus</taxon>
        <taxon>Weaselvirus weasel</taxon>
    </lineage>
</organism>
<evidence type="ECO:0000313" key="1">
    <source>
        <dbReference type="EMBL" id="AOZ63815.1"/>
    </source>
</evidence>
<sequence length="128" mass="13807">MTKPKVKSEDLIAEVIKIAQANPEFVYDSTWGCSYARLTGEGGSCLFGKALSNLGVNEPTLKEIDAYEATEVTIGALSDPDSEYDYPIDIIGTSEQAAAMQKAQQAQDNSKPWGKAIEPLLDFLSSTV</sequence>
<dbReference type="Proteomes" id="UP000224902">
    <property type="component" value="Segment"/>
</dbReference>
<dbReference type="EMBL" id="KX774321">
    <property type="protein sequence ID" value="AOZ63815.1"/>
    <property type="molecule type" value="Genomic_DNA"/>
</dbReference>
<accession>A0A1I9SAK9</accession>
<gene>
    <name evidence="1" type="ORF">SEA_WEASELS2_237</name>
</gene>
<evidence type="ECO:0000313" key="2">
    <source>
        <dbReference type="Proteomes" id="UP000224902"/>
    </source>
</evidence>
<protein>
    <submittedName>
        <fullName evidence="1">Uncharacterized protein</fullName>
    </submittedName>
</protein>
<reference evidence="2" key="1">
    <citation type="submission" date="2016-08" db="EMBL/GenBank/DDBJ databases">
        <authorList>
            <person name="Seilhamer J.J."/>
        </authorList>
    </citation>
    <scope>NUCLEOTIDE SEQUENCE [LARGE SCALE GENOMIC DNA]</scope>
</reference>